<dbReference type="Proteomes" id="UP000185999">
    <property type="component" value="Unassembled WGS sequence"/>
</dbReference>
<dbReference type="STRING" id="619304.SAMN05421760_111142"/>
<name>A0A1N7NY03_9GAMM</name>
<gene>
    <name evidence="1" type="ORF">SAMN05421760_111142</name>
</gene>
<accession>A0A1N7NY03</accession>
<proteinExistence type="predicted"/>
<organism evidence="1 2">
    <name type="scientific">Neptunomonas antarctica</name>
    <dbReference type="NCBI Taxonomy" id="619304"/>
    <lineage>
        <taxon>Bacteria</taxon>
        <taxon>Pseudomonadati</taxon>
        <taxon>Pseudomonadota</taxon>
        <taxon>Gammaproteobacteria</taxon>
        <taxon>Oceanospirillales</taxon>
        <taxon>Oceanospirillaceae</taxon>
        <taxon>Neptunomonas</taxon>
    </lineage>
</organism>
<dbReference type="AlphaFoldDB" id="A0A1N7NY03"/>
<sequence>MHNERLAKKWKSAEVMLFQASEFLDKPSLFSFEQIELAQYQFDLRERDIFEAMESLATLGTLHNCKSGFWRRIQKVAIQIDAINKADEYEQMFHIALSKNV</sequence>
<dbReference type="RefSeq" id="WP_054343608.1">
    <property type="nucleotide sequence ID" value="NZ_FTOE01000011.1"/>
</dbReference>
<keyword evidence="2" id="KW-1185">Reference proteome</keyword>
<protein>
    <submittedName>
        <fullName evidence="1">Uncharacterized protein</fullName>
    </submittedName>
</protein>
<reference evidence="2" key="1">
    <citation type="submission" date="2017-01" db="EMBL/GenBank/DDBJ databases">
        <authorList>
            <person name="Varghese N."/>
            <person name="Submissions S."/>
        </authorList>
    </citation>
    <scope>NUCLEOTIDE SEQUENCE [LARGE SCALE GENOMIC DNA]</scope>
    <source>
        <strain evidence="2">DSM 22306</strain>
    </source>
</reference>
<evidence type="ECO:0000313" key="1">
    <source>
        <dbReference type="EMBL" id="SIT03213.1"/>
    </source>
</evidence>
<dbReference type="EMBL" id="FTOE01000011">
    <property type="protein sequence ID" value="SIT03213.1"/>
    <property type="molecule type" value="Genomic_DNA"/>
</dbReference>
<evidence type="ECO:0000313" key="2">
    <source>
        <dbReference type="Proteomes" id="UP000185999"/>
    </source>
</evidence>